<dbReference type="PANTHER" id="PTHR42734:SF5">
    <property type="entry name" value="IRON TRANSPORT SYSTEM ATP-BINDING PROTEIN HI_0361-RELATED"/>
    <property type="match status" value="1"/>
</dbReference>
<dbReference type="SUPFAM" id="SSF52540">
    <property type="entry name" value="P-loop containing nucleoside triphosphate hydrolases"/>
    <property type="match status" value="1"/>
</dbReference>
<evidence type="ECO:0000256" key="2">
    <source>
        <dbReference type="ARBA" id="ARBA00022448"/>
    </source>
</evidence>
<evidence type="ECO:0000256" key="4">
    <source>
        <dbReference type="ARBA" id="ARBA00022840"/>
    </source>
</evidence>
<dbReference type="NCBIfam" id="NF040873">
    <property type="entry name" value="AztA"/>
    <property type="match status" value="1"/>
</dbReference>
<keyword evidence="7" id="KW-1185">Reference proteome</keyword>
<evidence type="ECO:0000313" key="6">
    <source>
        <dbReference type="EMBL" id="STZ59090.1"/>
    </source>
</evidence>
<dbReference type="InterPro" id="IPR027417">
    <property type="entry name" value="P-loop_NTPase"/>
</dbReference>
<sequence length="213" mass="22590">MNTTPISFESVSFGYGAAPVLSDFSLDIVAGSATTLLGHNGSGKSTVLGLLAGVLRPQAGRVHRNADVALAPQHSKVSDVFPITVAEAVMMGRWGKLGLLRRPTAEDRQIVDHWIATLDLGHLRRRRIGELSGGQRQRTLVAQAFAQQAPIVALDEPTTGVDDESKAKVLEGIRELIAAGSTVVAATHDLDLAQECECCIRLDRGVIVPSGLP</sequence>
<dbReference type="AlphaFoldDB" id="A0A378TEN8"/>
<comment type="similarity">
    <text evidence="1">Belongs to the ABC transporter superfamily.</text>
</comment>
<name>A0A378TEN8_9MYCO</name>
<dbReference type="InterPro" id="IPR003439">
    <property type="entry name" value="ABC_transporter-like_ATP-bd"/>
</dbReference>
<dbReference type="SMART" id="SM00382">
    <property type="entry name" value="AAA"/>
    <property type="match status" value="1"/>
</dbReference>
<reference evidence="6 7" key="1">
    <citation type="submission" date="2018-06" db="EMBL/GenBank/DDBJ databases">
        <authorList>
            <consortium name="Pathogen Informatics"/>
            <person name="Doyle S."/>
        </authorList>
    </citation>
    <scope>NUCLEOTIDE SEQUENCE [LARGE SCALE GENOMIC DNA]</scope>
    <source>
        <strain evidence="6 7">NCTC10821</strain>
    </source>
</reference>
<dbReference type="InterPro" id="IPR050153">
    <property type="entry name" value="Metal_Ion_Import_ABC"/>
</dbReference>
<evidence type="ECO:0000256" key="3">
    <source>
        <dbReference type="ARBA" id="ARBA00022741"/>
    </source>
</evidence>
<keyword evidence="2" id="KW-0813">Transport</keyword>
<dbReference type="GO" id="GO:0016887">
    <property type="term" value="F:ATP hydrolysis activity"/>
    <property type="evidence" value="ECO:0007669"/>
    <property type="project" value="InterPro"/>
</dbReference>
<accession>A0A378TEN8</accession>
<dbReference type="EMBL" id="UGQT01000001">
    <property type="protein sequence ID" value="STZ59090.1"/>
    <property type="molecule type" value="Genomic_DNA"/>
</dbReference>
<gene>
    <name evidence="6" type="ORF">NCTC10821_02612</name>
</gene>
<dbReference type="Gene3D" id="3.40.50.300">
    <property type="entry name" value="P-loop containing nucleotide triphosphate hydrolases"/>
    <property type="match status" value="1"/>
</dbReference>
<dbReference type="Proteomes" id="UP000254978">
    <property type="component" value="Unassembled WGS sequence"/>
</dbReference>
<keyword evidence="3" id="KW-0547">Nucleotide-binding</keyword>
<organism evidence="6 7">
    <name type="scientific">Mycolicibacterium tokaiense</name>
    <dbReference type="NCBI Taxonomy" id="39695"/>
    <lineage>
        <taxon>Bacteria</taxon>
        <taxon>Bacillati</taxon>
        <taxon>Actinomycetota</taxon>
        <taxon>Actinomycetes</taxon>
        <taxon>Mycobacteriales</taxon>
        <taxon>Mycobacteriaceae</taxon>
        <taxon>Mycolicibacterium</taxon>
    </lineage>
</organism>
<dbReference type="InterPro" id="IPR003593">
    <property type="entry name" value="AAA+_ATPase"/>
</dbReference>
<protein>
    <submittedName>
        <fullName evidence="6">ABC transporter--like protein</fullName>
    </submittedName>
</protein>
<proteinExistence type="inferred from homology"/>
<feature type="domain" description="ABC transporter" evidence="5">
    <location>
        <begin position="6"/>
        <end position="212"/>
    </location>
</feature>
<evidence type="ECO:0000313" key="7">
    <source>
        <dbReference type="Proteomes" id="UP000254978"/>
    </source>
</evidence>
<keyword evidence="4" id="KW-0067">ATP-binding</keyword>
<evidence type="ECO:0000259" key="5">
    <source>
        <dbReference type="PROSITE" id="PS50893"/>
    </source>
</evidence>
<dbReference type="PROSITE" id="PS50893">
    <property type="entry name" value="ABC_TRANSPORTER_2"/>
    <property type="match status" value="1"/>
</dbReference>
<dbReference type="RefSeq" id="WP_232067820.1">
    <property type="nucleotide sequence ID" value="NZ_AP022600.1"/>
</dbReference>
<evidence type="ECO:0000256" key="1">
    <source>
        <dbReference type="ARBA" id="ARBA00005417"/>
    </source>
</evidence>
<dbReference type="InterPro" id="IPR047748">
    <property type="entry name" value="AztA-like"/>
</dbReference>
<dbReference type="Pfam" id="PF00005">
    <property type="entry name" value="ABC_tran"/>
    <property type="match status" value="1"/>
</dbReference>
<dbReference type="GO" id="GO:0005524">
    <property type="term" value="F:ATP binding"/>
    <property type="evidence" value="ECO:0007669"/>
    <property type="project" value="UniProtKB-KW"/>
</dbReference>
<dbReference type="PANTHER" id="PTHR42734">
    <property type="entry name" value="METAL TRANSPORT SYSTEM ATP-BINDING PROTEIN TM_0124-RELATED"/>
    <property type="match status" value="1"/>
</dbReference>